<feature type="transmembrane region" description="Helical" evidence="5">
    <location>
        <begin position="247"/>
        <end position="266"/>
    </location>
</feature>
<feature type="transmembrane region" description="Helical" evidence="5">
    <location>
        <begin position="278"/>
        <end position="298"/>
    </location>
</feature>
<evidence type="ECO:0000313" key="7">
    <source>
        <dbReference type="Proteomes" id="UP001500235"/>
    </source>
</evidence>
<comment type="caution">
    <text evidence="6">The sequence shown here is derived from an EMBL/GenBank/DDBJ whole genome shotgun (WGS) entry which is preliminary data.</text>
</comment>
<dbReference type="Pfam" id="PF01925">
    <property type="entry name" value="TauE"/>
    <property type="match status" value="1"/>
</dbReference>
<evidence type="ECO:0000256" key="2">
    <source>
        <dbReference type="ARBA" id="ARBA00022692"/>
    </source>
</evidence>
<feature type="transmembrane region" description="Helical" evidence="5">
    <location>
        <begin position="151"/>
        <end position="169"/>
    </location>
</feature>
<keyword evidence="3 5" id="KW-1133">Transmembrane helix</keyword>
<comment type="similarity">
    <text evidence="5">Belongs to the 4-toluene sulfonate uptake permease (TSUP) (TC 2.A.102) family.</text>
</comment>
<gene>
    <name evidence="6" type="ORF">GCM10022280_21140</name>
</gene>
<name>A0ABP7T3E4_9SPHN</name>
<dbReference type="PANTHER" id="PTHR43701">
    <property type="entry name" value="MEMBRANE TRANSPORTER PROTEIN MJ0441-RELATED"/>
    <property type="match status" value="1"/>
</dbReference>
<evidence type="ECO:0000256" key="1">
    <source>
        <dbReference type="ARBA" id="ARBA00004141"/>
    </source>
</evidence>
<protein>
    <recommendedName>
        <fullName evidence="5">Probable membrane transporter protein</fullName>
    </recommendedName>
</protein>
<keyword evidence="5" id="KW-1003">Cell membrane</keyword>
<accession>A0ABP7T3E4</accession>
<keyword evidence="7" id="KW-1185">Reference proteome</keyword>
<dbReference type="PANTHER" id="PTHR43701:SF12">
    <property type="entry name" value="MEMBRANE TRANSPORTER PROTEIN YTNM-RELATED"/>
    <property type="match status" value="1"/>
</dbReference>
<reference evidence="7" key="1">
    <citation type="journal article" date="2019" name="Int. J. Syst. Evol. Microbiol.">
        <title>The Global Catalogue of Microorganisms (GCM) 10K type strain sequencing project: providing services to taxonomists for standard genome sequencing and annotation.</title>
        <authorList>
            <consortium name="The Broad Institute Genomics Platform"/>
            <consortium name="The Broad Institute Genome Sequencing Center for Infectious Disease"/>
            <person name="Wu L."/>
            <person name="Ma J."/>
        </authorList>
    </citation>
    <scope>NUCLEOTIDE SEQUENCE [LARGE SCALE GENOMIC DNA]</scope>
    <source>
        <strain evidence="7">JCM 17563</strain>
    </source>
</reference>
<keyword evidence="2 5" id="KW-0812">Transmembrane</keyword>
<dbReference type="InterPro" id="IPR051598">
    <property type="entry name" value="TSUP/Inactive_protease-like"/>
</dbReference>
<dbReference type="EMBL" id="BAABBQ010000001">
    <property type="protein sequence ID" value="GAA4020504.1"/>
    <property type="molecule type" value="Genomic_DNA"/>
</dbReference>
<evidence type="ECO:0000256" key="3">
    <source>
        <dbReference type="ARBA" id="ARBA00022989"/>
    </source>
</evidence>
<evidence type="ECO:0000256" key="5">
    <source>
        <dbReference type="RuleBase" id="RU363041"/>
    </source>
</evidence>
<comment type="subcellular location">
    <subcellularLocation>
        <location evidence="5">Cell membrane</location>
        <topology evidence="5">Multi-pass membrane protein</topology>
    </subcellularLocation>
    <subcellularLocation>
        <location evidence="1">Membrane</location>
        <topology evidence="1">Multi-pass membrane protein</topology>
    </subcellularLocation>
</comment>
<dbReference type="Proteomes" id="UP001500235">
    <property type="component" value="Unassembled WGS sequence"/>
</dbReference>
<sequence>MCYVGDWARMYVFPAWLQRRGGLAPFPWTAGHGMGTRLQPGEPHAIIAELAADPSVLLPFILIGFAAQLVDGALGMAYGTISSTLLVGLGVPPAVASAGVHTAETFTTGISAISHVAHRNVDWRLFARIVLPGVVGGVLGAYVLSNIHADAARPFVLGYLLLLGFYLFWRGWTHRHVVKTPKVVAPLGLVGGFLDAAGGGGWGPIVTSNLMVQGSEPRYTIGTVNTAEFFLTLTISATFLLTLGWEAFSVAIVGLLIGGVVAAPLGAVVAKRVEADKLLVLVGGVLTATSGWGLWRLLG</sequence>
<feature type="transmembrane region" description="Helical" evidence="5">
    <location>
        <begin position="219"/>
        <end position="241"/>
    </location>
</feature>
<dbReference type="InterPro" id="IPR002781">
    <property type="entry name" value="TM_pro_TauE-like"/>
</dbReference>
<organism evidence="6 7">
    <name type="scientific">Sphingomonas swuensis</name>
    <dbReference type="NCBI Taxonomy" id="977800"/>
    <lineage>
        <taxon>Bacteria</taxon>
        <taxon>Pseudomonadati</taxon>
        <taxon>Pseudomonadota</taxon>
        <taxon>Alphaproteobacteria</taxon>
        <taxon>Sphingomonadales</taxon>
        <taxon>Sphingomonadaceae</taxon>
        <taxon>Sphingomonas</taxon>
    </lineage>
</organism>
<feature type="transmembrane region" description="Helical" evidence="5">
    <location>
        <begin position="125"/>
        <end position="145"/>
    </location>
</feature>
<proteinExistence type="inferred from homology"/>
<evidence type="ECO:0000256" key="4">
    <source>
        <dbReference type="ARBA" id="ARBA00023136"/>
    </source>
</evidence>
<keyword evidence="4 5" id="KW-0472">Membrane</keyword>
<evidence type="ECO:0000313" key="6">
    <source>
        <dbReference type="EMBL" id="GAA4020504.1"/>
    </source>
</evidence>